<protein>
    <recommendedName>
        <fullName evidence="24">Protein kinase domain-containing protein</fullName>
    </recommendedName>
</protein>
<evidence type="ECO:0000256" key="16">
    <source>
        <dbReference type="ARBA" id="ARBA00023180"/>
    </source>
</evidence>
<keyword evidence="5 18" id="KW-0723">Serine/threonine-protein kinase</keyword>
<keyword evidence="7 19" id="KW-0812">Transmembrane</keyword>
<sequence length="478" mass="53857">MCRIGDGVPDCKDCVINSTKVITKLCPMSKEAIMWSDNCFMRYSDHYFFTTVEESPKHSAMNENDYVGQAEHFNSKLWDTLNAVRNLTATPSFGTMKYGYKSVNITPNQTLYAMGYCIPYLSSENCSWCLSDAIAEIPTSCCRGKTGGRVIYPSCGVRFESYLFYHPLSSGSLTPTTTVVPLPSLPFSGKRKHSVTIIAVVVPIVLLVVVLCLACSRFLNKRQRKSHEAILKESFGNEVTTLESLWFDLSEIQSATNKFAKENMIGKGGFGEVYKGVLSNGKEIAMKRLLGNSQQGATEFKNEVLVIAQLQHRNLVKLQGFCLDGQEKMLVYEYVPNKSLDYFLFDPPKRRELNWCYRYNIIGGIARGILYLHEDSRLKIIHRDLKPSNILLDGNMNPKISDFGMARIVAADNIEENTHRIVGTYGYMSPEYAMHGQFSVKSDVFSFGVMLLEIISGKRKGFSSESDHVNDIRRYVSI</sequence>
<feature type="domain" description="Protein kinase" evidence="20">
    <location>
        <begin position="259"/>
        <end position="478"/>
    </location>
</feature>
<comment type="similarity">
    <text evidence="18">Belongs to the protein kinase superfamily.</text>
</comment>
<keyword evidence="12 17" id="KW-0067">ATP-binding</keyword>
<dbReference type="Pfam" id="PF01657">
    <property type="entry name" value="Stress-antifung"/>
    <property type="match status" value="2"/>
</dbReference>
<dbReference type="CDD" id="cd23509">
    <property type="entry name" value="Gnk2-like"/>
    <property type="match status" value="2"/>
</dbReference>
<dbReference type="PANTHER" id="PTHR27002">
    <property type="entry name" value="RECEPTOR-LIKE SERINE/THREONINE-PROTEIN KINASE SD1-8"/>
    <property type="match status" value="1"/>
</dbReference>
<dbReference type="InterPro" id="IPR000719">
    <property type="entry name" value="Prot_kinase_dom"/>
</dbReference>
<evidence type="ECO:0000256" key="14">
    <source>
        <dbReference type="ARBA" id="ARBA00023136"/>
    </source>
</evidence>
<evidence type="ECO:0000256" key="7">
    <source>
        <dbReference type="ARBA" id="ARBA00022692"/>
    </source>
</evidence>
<evidence type="ECO:0000313" key="22">
    <source>
        <dbReference type="EMBL" id="KAE9589328.1"/>
    </source>
</evidence>
<organism evidence="22 23">
    <name type="scientific">Lupinus albus</name>
    <name type="common">White lupine</name>
    <name type="synonym">Lupinus termis</name>
    <dbReference type="NCBI Taxonomy" id="3870"/>
    <lineage>
        <taxon>Eukaryota</taxon>
        <taxon>Viridiplantae</taxon>
        <taxon>Streptophyta</taxon>
        <taxon>Embryophyta</taxon>
        <taxon>Tracheophyta</taxon>
        <taxon>Spermatophyta</taxon>
        <taxon>Magnoliopsida</taxon>
        <taxon>eudicotyledons</taxon>
        <taxon>Gunneridae</taxon>
        <taxon>Pentapetalae</taxon>
        <taxon>rosids</taxon>
        <taxon>fabids</taxon>
        <taxon>Fabales</taxon>
        <taxon>Fabaceae</taxon>
        <taxon>Papilionoideae</taxon>
        <taxon>50 kb inversion clade</taxon>
        <taxon>genistoids sensu lato</taxon>
        <taxon>core genistoids</taxon>
        <taxon>Genisteae</taxon>
        <taxon>Lupinus</taxon>
    </lineage>
</organism>
<dbReference type="InterPro" id="IPR002902">
    <property type="entry name" value="GNK2"/>
</dbReference>
<evidence type="ECO:0000256" key="11">
    <source>
        <dbReference type="ARBA" id="ARBA00022777"/>
    </source>
</evidence>
<dbReference type="GO" id="GO:0005886">
    <property type="term" value="C:plasma membrane"/>
    <property type="evidence" value="ECO:0007669"/>
    <property type="project" value="UniProtKB-SubCell"/>
</dbReference>
<gene>
    <name evidence="22" type="ORF">Lalb_Chr21g0307871</name>
</gene>
<dbReference type="EMBL" id="WOCE01000021">
    <property type="protein sequence ID" value="KAE9589328.1"/>
    <property type="molecule type" value="Genomic_DNA"/>
</dbReference>
<dbReference type="FunFam" id="1.10.510.10:FF:000240">
    <property type="entry name" value="Lectin-domain containing receptor kinase A4.3"/>
    <property type="match status" value="1"/>
</dbReference>
<evidence type="ECO:0000256" key="6">
    <source>
        <dbReference type="ARBA" id="ARBA00022679"/>
    </source>
</evidence>
<keyword evidence="10 17" id="KW-0547">Nucleotide-binding</keyword>
<dbReference type="InterPro" id="IPR011009">
    <property type="entry name" value="Kinase-like_dom_sf"/>
</dbReference>
<feature type="domain" description="Gnk2-homologous" evidence="21">
    <location>
        <begin position="1"/>
        <end position="48"/>
    </location>
</feature>
<keyword evidence="9" id="KW-0677">Repeat</keyword>
<keyword evidence="8" id="KW-0732">Signal</keyword>
<evidence type="ECO:0000256" key="19">
    <source>
        <dbReference type="SAM" id="Phobius"/>
    </source>
</evidence>
<evidence type="ECO:0000259" key="20">
    <source>
        <dbReference type="PROSITE" id="PS50011"/>
    </source>
</evidence>
<dbReference type="Gene3D" id="3.30.200.20">
    <property type="entry name" value="Phosphorylase Kinase, domain 1"/>
    <property type="match status" value="1"/>
</dbReference>
<dbReference type="PROSITE" id="PS50011">
    <property type="entry name" value="PROTEIN_KINASE_DOM"/>
    <property type="match status" value="1"/>
</dbReference>
<reference evidence="23" key="1">
    <citation type="journal article" date="2020" name="Nat. Commun.">
        <title>Genome sequence of the cluster root forming white lupin.</title>
        <authorList>
            <person name="Hufnagel B."/>
            <person name="Marques A."/>
            <person name="Soriano A."/>
            <person name="Marques L."/>
            <person name="Divol F."/>
            <person name="Doumas P."/>
            <person name="Sallet E."/>
            <person name="Mancinotti D."/>
            <person name="Carrere S."/>
            <person name="Marande W."/>
            <person name="Arribat S."/>
            <person name="Keller J."/>
            <person name="Huneau C."/>
            <person name="Blein T."/>
            <person name="Aime D."/>
            <person name="Laguerre M."/>
            <person name="Taylor J."/>
            <person name="Schubert V."/>
            <person name="Nelson M."/>
            <person name="Geu-Flores F."/>
            <person name="Crespi M."/>
            <person name="Gallardo-Guerrero K."/>
            <person name="Delaux P.-M."/>
            <person name="Salse J."/>
            <person name="Berges H."/>
            <person name="Guyot R."/>
            <person name="Gouzy J."/>
            <person name="Peret B."/>
        </authorList>
    </citation>
    <scope>NUCLEOTIDE SEQUENCE [LARGE SCALE GENOMIC DNA]</scope>
    <source>
        <strain evidence="23">cv. Amiga</strain>
    </source>
</reference>
<evidence type="ECO:0008006" key="24">
    <source>
        <dbReference type="Google" id="ProtNLM"/>
    </source>
</evidence>
<dbReference type="GO" id="GO:0042742">
    <property type="term" value="P:defense response to bacterium"/>
    <property type="evidence" value="ECO:0007669"/>
    <property type="project" value="TreeGrafter"/>
</dbReference>
<dbReference type="SMART" id="SM00220">
    <property type="entry name" value="S_TKc"/>
    <property type="match status" value="1"/>
</dbReference>
<evidence type="ECO:0000256" key="3">
    <source>
        <dbReference type="ARBA" id="ARBA00010217"/>
    </source>
</evidence>
<dbReference type="OrthoDB" id="2015071at2759"/>
<comment type="subcellular location">
    <subcellularLocation>
        <location evidence="1">Cell membrane</location>
        <topology evidence="1">Single-pass type I membrane protein</topology>
    </subcellularLocation>
</comment>
<evidence type="ECO:0000313" key="23">
    <source>
        <dbReference type="Proteomes" id="UP000447434"/>
    </source>
</evidence>
<dbReference type="PROSITE" id="PS00108">
    <property type="entry name" value="PROTEIN_KINASE_ST"/>
    <property type="match status" value="1"/>
</dbReference>
<keyword evidence="11" id="KW-0418">Kinase</keyword>
<keyword evidence="16" id="KW-0325">Glycoprotein</keyword>
<evidence type="ECO:0000256" key="13">
    <source>
        <dbReference type="ARBA" id="ARBA00022989"/>
    </source>
</evidence>
<dbReference type="InterPro" id="IPR017441">
    <property type="entry name" value="Protein_kinase_ATP_BS"/>
</dbReference>
<dbReference type="AlphaFoldDB" id="A0A6A4NRZ4"/>
<dbReference type="Gene3D" id="1.10.510.10">
    <property type="entry name" value="Transferase(Phosphotransferase) domain 1"/>
    <property type="match status" value="1"/>
</dbReference>
<dbReference type="PANTHER" id="PTHR27002:SF1108">
    <property type="entry name" value="CYSTEINE-RICH RECEPTOR-KINASE-LIKE PROTEIN"/>
    <property type="match status" value="1"/>
</dbReference>
<dbReference type="FunFam" id="3.30.200.20:FF:000727">
    <property type="entry name" value="Cysteine-rich RLK (RECEPTOR-like protein kinase) 23"/>
    <property type="match status" value="1"/>
</dbReference>
<keyword evidence="15" id="KW-0675">Receptor</keyword>
<dbReference type="Proteomes" id="UP000447434">
    <property type="component" value="Chromosome 21"/>
</dbReference>
<dbReference type="InterPro" id="IPR008271">
    <property type="entry name" value="Ser/Thr_kinase_AS"/>
</dbReference>
<dbReference type="Pfam" id="PF00069">
    <property type="entry name" value="Pkinase"/>
    <property type="match status" value="1"/>
</dbReference>
<feature type="domain" description="Gnk2-homologous" evidence="21">
    <location>
        <begin position="54"/>
        <end position="164"/>
    </location>
</feature>
<name>A0A6A4NRZ4_LUPAL</name>
<dbReference type="PROSITE" id="PS51473">
    <property type="entry name" value="GNK2"/>
    <property type="match status" value="2"/>
</dbReference>
<feature type="binding site" evidence="17">
    <location>
        <position position="287"/>
    </location>
    <ligand>
        <name>ATP</name>
        <dbReference type="ChEBI" id="CHEBI:30616"/>
    </ligand>
</feature>
<evidence type="ECO:0000256" key="1">
    <source>
        <dbReference type="ARBA" id="ARBA00004251"/>
    </source>
</evidence>
<dbReference type="GO" id="GO:0002229">
    <property type="term" value="P:defense response to oomycetes"/>
    <property type="evidence" value="ECO:0007669"/>
    <property type="project" value="UniProtKB-ARBA"/>
</dbReference>
<evidence type="ECO:0000256" key="17">
    <source>
        <dbReference type="PROSITE-ProRule" id="PRU10141"/>
    </source>
</evidence>
<dbReference type="PROSITE" id="PS00107">
    <property type="entry name" value="PROTEIN_KINASE_ATP"/>
    <property type="match status" value="1"/>
</dbReference>
<evidence type="ECO:0000256" key="5">
    <source>
        <dbReference type="ARBA" id="ARBA00022527"/>
    </source>
</evidence>
<evidence type="ECO:0000256" key="15">
    <source>
        <dbReference type="ARBA" id="ARBA00023170"/>
    </source>
</evidence>
<keyword evidence="4" id="KW-1003">Cell membrane</keyword>
<accession>A0A6A4NRZ4</accession>
<comment type="caution">
    <text evidence="22">The sequence shown here is derived from an EMBL/GenBank/DDBJ whole genome shotgun (WGS) entry which is preliminary data.</text>
</comment>
<evidence type="ECO:0000259" key="21">
    <source>
        <dbReference type="PROSITE" id="PS51473"/>
    </source>
</evidence>
<keyword evidence="13 19" id="KW-1133">Transmembrane helix</keyword>
<feature type="transmembrane region" description="Helical" evidence="19">
    <location>
        <begin position="195"/>
        <end position="215"/>
    </location>
</feature>
<comment type="similarity">
    <text evidence="2">In the N-terminal section; belongs to the leguminous lectin family.</text>
</comment>
<keyword evidence="23" id="KW-1185">Reference proteome</keyword>
<dbReference type="SUPFAM" id="SSF56112">
    <property type="entry name" value="Protein kinase-like (PK-like)"/>
    <property type="match status" value="1"/>
</dbReference>
<evidence type="ECO:0000256" key="2">
    <source>
        <dbReference type="ARBA" id="ARBA00008536"/>
    </source>
</evidence>
<proteinExistence type="inferred from homology"/>
<dbReference type="Gene3D" id="3.30.430.20">
    <property type="entry name" value="Gnk2 domain, C-X8-C-X2-C motif"/>
    <property type="match status" value="2"/>
</dbReference>
<dbReference type="InterPro" id="IPR038408">
    <property type="entry name" value="GNK2_sf"/>
</dbReference>
<dbReference type="GO" id="GO:0004674">
    <property type="term" value="F:protein serine/threonine kinase activity"/>
    <property type="evidence" value="ECO:0007669"/>
    <property type="project" value="UniProtKB-KW"/>
</dbReference>
<evidence type="ECO:0000256" key="9">
    <source>
        <dbReference type="ARBA" id="ARBA00022737"/>
    </source>
</evidence>
<evidence type="ECO:0000256" key="18">
    <source>
        <dbReference type="RuleBase" id="RU000304"/>
    </source>
</evidence>
<evidence type="ECO:0000256" key="8">
    <source>
        <dbReference type="ARBA" id="ARBA00022729"/>
    </source>
</evidence>
<evidence type="ECO:0000256" key="10">
    <source>
        <dbReference type="ARBA" id="ARBA00022741"/>
    </source>
</evidence>
<evidence type="ECO:0000256" key="12">
    <source>
        <dbReference type="ARBA" id="ARBA00022840"/>
    </source>
</evidence>
<keyword evidence="14 19" id="KW-0472">Membrane</keyword>
<keyword evidence="6" id="KW-0808">Transferase</keyword>
<evidence type="ECO:0000256" key="4">
    <source>
        <dbReference type="ARBA" id="ARBA00022475"/>
    </source>
</evidence>
<dbReference type="GO" id="GO:0005524">
    <property type="term" value="F:ATP binding"/>
    <property type="evidence" value="ECO:0007669"/>
    <property type="project" value="UniProtKB-UniRule"/>
</dbReference>
<comment type="similarity">
    <text evidence="3">In the C-terminal section; belongs to the protein kinase superfamily. Ser/Thr protein kinase family.</text>
</comment>